<dbReference type="Pfam" id="PF18073">
    <property type="entry name" value="Zn_ribbon_LapB"/>
    <property type="match status" value="1"/>
</dbReference>
<evidence type="ECO:0000256" key="11">
    <source>
        <dbReference type="HAMAP-Rule" id="MF_01498"/>
    </source>
</evidence>
<dbReference type="FunFam" id="3.40.50.300:FF:000050">
    <property type="entry name" value="DNA repair protein RadA"/>
    <property type="match status" value="1"/>
</dbReference>
<evidence type="ECO:0000313" key="16">
    <source>
        <dbReference type="Proteomes" id="UP000182471"/>
    </source>
</evidence>
<keyword evidence="4 13" id="KW-0863">Zinc-finger</keyword>
<dbReference type="InterPro" id="IPR020568">
    <property type="entry name" value="Ribosomal_Su5_D2-typ_SF"/>
</dbReference>
<evidence type="ECO:0000256" key="4">
    <source>
        <dbReference type="ARBA" id="ARBA00022771"/>
    </source>
</evidence>
<dbReference type="GO" id="GO:0003684">
    <property type="term" value="F:damaged DNA binding"/>
    <property type="evidence" value="ECO:0007669"/>
    <property type="project" value="InterPro"/>
</dbReference>
<keyword evidence="5" id="KW-0378">Hydrolase</keyword>
<keyword evidence="6 13" id="KW-0862">Zinc</keyword>
<dbReference type="PANTHER" id="PTHR32472:SF10">
    <property type="entry name" value="DNA REPAIR PROTEIN RADA-LIKE PROTEIN"/>
    <property type="match status" value="1"/>
</dbReference>
<evidence type="ECO:0000256" key="5">
    <source>
        <dbReference type="ARBA" id="ARBA00022801"/>
    </source>
</evidence>
<proteinExistence type="inferred from homology"/>
<comment type="similarity">
    <text evidence="11 13">Belongs to the RecA family. RadA subfamily.</text>
</comment>
<dbReference type="InterPro" id="IPR003593">
    <property type="entry name" value="AAA+_ATPase"/>
</dbReference>
<dbReference type="GO" id="GO:0008270">
    <property type="term" value="F:zinc ion binding"/>
    <property type="evidence" value="ECO:0007669"/>
    <property type="project" value="UniProtKB-KW"/>
</dbReference>
<dbReference type="InterPro" id="IPR027417">
    <property type="entry name" value="P-loop_NTPase"/>
</dbReference>
<evidence type="ECO:0000259" key="14">
    <source>
        <dbReference type="PROSITE" id="PS50162"/>
    </source>
</evidence>
<evidence type="ECO:0000256" key="9">
    <source>
        <dbReference type="ARBA" id="ARBA00023125"/>
    </source>
</evidence>
<dbReference type="GO" id="GO:0000725">
    <property type="term" value="P:recombinational repair"/>
    <property type="evidence" value="ECO:0007669"/>
    <property type="project" value="UniProtKB-UniRule"/>
</dbReference>
<dbReference type="Pfam" id="PF13541">
    <property type="entry name" value="ChlI"/>
    <property type="match status" value="1"/>
</dbReference>
<evidence type="ECO:0000256" key="2">
    <source>
        <dbReference type="ARBA" id="ARBA00022741"/>
    </source>
</evidence>
<evidence type="ECO:0000256" key="12">
    <source>
        <dbReference type="NCBIfam" id="TIGR00416"/>
    </source>
</evidence>
<feature type="binding site" evidence="11">
    <location>
        <begin position="100"/>
        <end position="107"/>
    </location>
    <ligand>
        <name>ATP</name>
        <dbReference type="ChEBI" id="CHEBI:30616"/>
    </ligand>
</feature>
<name>A0A1H9TBP8_9FIRM</name>
<protein>
    <recommendedName>
        <fullName evidence="11 12">DNA repair protein RadA</fullName>
    </recommendedName>
</protein>
<evidence type="ECO:0000256" key="1">
    <source>
        <dbReference type="ARBA" id="ARBA00022723"/>
    </source>
</evidence>
<feature type="short sequence motif" description="RadA KNRFG motif" evidence="11">
    <location>
        <begin position="257"/>
        <end position="261"/>
    </location>
</feature>
<comment type="function">
    <text evidence="13">DNA-dependent ATPase involved in processing of recombination intermediates, plays a role in repairing DNA breaks. Stimulates the branch migration of RecA-mediated strand transfer reactions, allowing the 3' invading strand to extend heteroduplex DNA faster. Binds ssDNA in the presence of ADP but not other nucleotides, has ATPase activity that is stimulated by ssDNA and various branched DNA structures, but inhibited by SSB. Does not have RecA's homology-searching function.</text>
</comment>
<dbReference type="InterPro" id="IPR041166">
    <property type="entry name" value="Rubredoxin_2"/>
</dbReference>
<dbReference type="EMBL" id="FOGW01000015">
    <property type="protein sequence ID" value="SER94642.1"/>
    <property type="molecule type" value="Genomic_DNA"/>
</dbReference>
<dbReference type="InterPro" id="IPR020588">
    <property type="entry name" value="RecA_ATP-bd"/>
</dbReference>
<dbReference type="InterPro" id="IPR014721">
    <property type="entry name" value="Ribsml_uS5_D2-typ_fold_subgr"/>
</dbReference>
<keyword evidence="10 11" id="KW-0234">DNA repair</keyword>
<dbReference type="GO" id="GO:0005524">
    <property type="term" value="F:ATP binding"/>
    <property type="evidence" value="ECO:0007669"/>
    <property type="project" value="UniProtKB-UniRule"/>
</dbReference>
<dbReference type="PROSITE" id="PS50162">
    <property type="entry name" value="RECA_2"/>
    <property type="match status" value="1"/>
</dbReference>
<dbReference type="CDD" id="cd01121">
    <property type="entry name" value="RadA_SMS_N"/>
    <property type="match status" value="1"/>
</dbReference>
<keyword evidence="16" id="KW-1185">Reference proteome</keyword>
<evidence type="ECO:0000256" key="8">
    <source>
        <dbReference type="ARBA" id="ARBA00023016"/>
    </source>
</evidence>
<dbReference type="Gene3D" id="3.40.50.300">
    <property type="entry name" value="P-loop containing nucleotide triphosphate hydrolases"/>
    <property type="match status" value="1"/>
</dbReference>
<organism evidence="15 16">
    <name type="scientific">Lachnobacterium bovis</name>
    <dbReference type="NCBI Taxonomy" id="140626"/>
    <lineage>
        <taxon>Bacteria</taxon>
        <taxon>Bacillati</taxon>
        <taxon>Bacillota</taxon>
        <taxon>Clostridia</taxon>
        <taxon>Lachnospirales</taxon>
        <taxon>Lachnospiraceae</taxon>
        <taxon>Lachnobacterium</taxon>
    </lineage>
</organism>
<reference evidence="16" key="1">
    <citation type="submission" date="2016-10" db="EMBL/GenBank/DDBJ databases">
        <authorList>
            <person name="Varghese N."/>
            <person name="Submissions S."/>
        </authorList>
    </citation>
    <scope>NUCLEOTIDE SEQUENCE [LARGE SCALE GENOMIC DNA]</scope>
    <source>
        <strain evidence="16">S1b</strain>
    </source>
</reference>
<accession>A0A1H9TBP8</accession>
<keyword evidence="2 11" id="KW-0547">Nucleotide-binding</keyword>
<dbReference type="Gene3D" id="3.30.230.10">
    <property type="match status" value="1"/>
</dbReference>
<dbReference type="GO" id="GO:0016787">
    <property type="term" value="F:hydrolase activity"/>
    <property type="evidence" value="ECO:0007669"/>
    <property type="project" value="UniProtKB-KW"/>
</dbReference>
<dbReference type="Proteomes" id="UP000182471">
    <property type="component" value="Unassembled WGS sequence"/>
</dbReference>
<comment type="domain">
    <text evidence="11">The middle region has homology to RecA with ATPase motifs including the RadA KNRFG motif, while the C-terminus is homologous to Lon protease.</text>
</comment>
<feature type="region of interest" description="Lon-protease-like" evidence="11">
    <location>
        <begin position="356"/>
        <end position="462"/>
    </location>
</feature>
<dbReference type="SMART" id="SM00382">
    <property type="entry name" value="AAA"/>
    <property type="match status" value="1"/>
</dbReference>
<dbReference type="InterPro" id="IPR004504">
    <property type="entry name" value="DNA_repair_RadA"/>
</dbReference>
<keyword evidence="1 11" id="KW-0479">Metal-binding</keyword>
<dbReference type="RefSeq" id="WP_074730722.1">
    <property type="nucleotide sequence ID" value="NZ_FOGW01000015.1"/>
</dbReference>
<dbReference type="SUPFAM" id="SSF52540">
    <property type="entry name" value="P-loop containing nucleoside triphosphate hydrolases"/>
    <property type="match status" value="1"/>
</dbReference>
<dbReference type="AlphaFoldDB" id="A0A1H9TBP8"/>
<comment type="function">
    <text evidence="11">Plays a role in repairing double-strand DNA breaks, probably involving stabilizing or processing branched DNA or blocked replication forks.</text>
</comment>
<evidence type="ECO:0000256" key="3">
    <source>
        <dbReference type="ARBA" id="ARBA00022763"/>
    </source>
</evidence>
<dbReference type="PRINTS" id="PR01874">
    <property type="entry name" value="DNAREPAIRADA"/>
</dbReference>
<gene>
    <name evidence="11" type="primary">radA</name>
    <name evidence="15" type="ORF">SAMN02910429_01575</name>
</gene>
<dbReference type="GO" id="GO:0005829">
    <property type="term" value="C:cytosol"/>
    <property type="evidence" value="ECO:0007669"/>
    <property type="project" value="TreeGrafter"/>
</dbReference>
<keyword evidence="3 11" id="KW-0227">DNA damage</keyword>
<evidence type="ECO:0000313" key="15">
    <source>
        <dbReference type="EMBL" id="SER94642.1"/>
    </source>
</evidence>
<dbReference type="HAMAP" id="MF_01498">
    <property type="entry name" value="RadA_bact"/>
    <property type="match status" value="1"/>
</dbReference>
<keyword evidence="8 11" id="KW-0346">Stress response</keyword>
<feature type="domain" description="RecA family profile 1" evidence="14">
    <location>
        <begin position="71"/>
        <end position="220"/>
    </location>
</feature>
<dbReference type="NCBIfam" id="TIGR00416">
    <property type="entry name" value="sms"/>
    <property type="match status" value="1"/>
</dbReference>
<evidence type="ECO:0000256" key="10">
    <source>
        <dbReference type="ARBA" id="ARBA00023204"/>
    </source>
</evidence>
<keyword evidence="7 11" id="KW-0067">ATP-binding</keyword>
<evidence type="ECO:0000256" key="7">
    <source>
        <dbReference type="ARBA" id="ARBA00022840"/>
    </source>
</evidence>
<dbReference type="Pfam" id="PF13481">
    <property type="entry name" value="AAA_25"/>
    <property type="match status" value="1"/>
</dbReference>
<evidence type="ECO:0000256" key="6">
    <source>
        <dbReference type="ARBA" id="ARBA00022833"/>
    </source>
</evidence>
<keyword evidence="9 11" id="KW-0238">DNA-binding</keyword>
<dbReference type="SUPFAM" id="SSF54211">
    <property type="entry name" value="Ribosomal protein S5 domain 2-like"/>
    <property type="match status" value="1"/>
</dbReference>
<evidence type="ECO:0000256" key="13">
    <source>
        <dbReference type="RuleBase" id="RU003555"/>
    </source>
</evidence>
<dbReference type="PANTHER" id="PTHR32472">
    <property type="entry name" value="DNA REPAIR PROTEIN RADA"/>
    <property type="match status" value="1"/>
</dbReference>
<dbReference type="GO" id="GO:0140664">
    <property type="term" value="F:ATP-dependent DNA damage sensor activity"/>
    <property type="evidence" value="ECO:0007669"/>
    <property type="project" value="InterPro"/>
</dbReference>
<sequence>MKQKAKKTVFFCQECGYESTKWLGQCPGCKEWNTFVEEVVDKKKISSSGKIVNTPRKENKTFALNEIKIDLEDRTSTGIKELDRVLGGGIVKGSMTLIGGDPGIGKSTLLLQVCQNLSSKGEKVLYVSGEESTQQIKIRADRIGQFTNNLRLFCETNLSTIREIIEKEKPKVVIIDSIQTMYDEEVSSTPGSVSQVREATAILMQIAKGMNISMFIVGHVTKEGVVAGPRVLEHMVDTVLYFEGDRHESYRILRGVKNRFGSTNEIGVFEMRQTGLEEVENPSEFMLSGKPKDASGSVVTCSVEGTRPVLLEIQALVCHSFFNNPRRTSTGLDYNRVNLLMAVIEKRLGIRLSDCDAYINIAGGAKLNEPAIDLGIVMAVLSSHLDIAIDDKMVCFGEVGLSGEIRSVNSTEQRINEAQKLGFKTCVIPDISKNKLPMIENINIIGVRNLQDVLQLLSSKKA</sequence>